<dbReference type="FunFam" id="3.40.50.300:FF:000032">
    <property type="entry name" value="Export ABC transporter ATP-binding protein"/>
    <property type="match status" value="1"/>
</dbReference>
<keyword evidence="2" id="KW-0813">Transport</keyword>
<dbReference type="GO" id="GO:0005524">
    <property type="term" value="F:ATP binding"/>
    <property type="evidence" value="ECO:0007669"/>
    <property type="project" value="UniProtKB-KW"/>
</dbReference>
<dbReference type="PANTHER" id="PTHR42798:SF6">
    <property type="entry name" value="CELL DIVISION ATP-BINDING PROTEIN FTSE"/>
    <property type="match status" value="1"/>
</dbReference>
<keyword evidence="4 6" id="KW-0067">ATP-binding</keyword>
<dbReference type="GO" id="GO:0016887">
    <property type="term" value="F:ATP hydrolysis activity"/>
    <property type="evidence" value="ECO:0007669"/>
    <property type="project" value="InterPro"/>
</dbReference>
<dbReference type="EMBL" id="PCVL01000013">
    <property type="protein sequence ID" value="PIQ72759.1"/>
    <property type="molecule type" value="Genomic_DNA"/>
</dbReference>
<dbReference type="AlphaFoldDB" id="A0A2H0KNC9"/>
<evidence type="ECO:0000256" key="4">
    <source>
        <dbReference type="ARBA" id="ARBA00022840"/>
    </source>
</evidence>
<proteinExistence type="inferred from homology"/>
<dbReference type="GO" id="GO:0022857">
    <property type="term" value="F:transmembrane transporter activity"/>
    <property type="evidence" value="ECO:0007669"/>
    <property type="project" value="UniProtKB-ARBA"/>
</dbReference>
<dbReference type="InterPro" id="IPR003439">
    <property type="entry name" value="ABC_transporter-like_ATP-bd"/>
</dbReference>
<dbReference type="GO" id="GO:0098796">
    <property type="term" value="C:membrane protein complex"/>
    <property type="evidence" value="ECO:0007669"/>
    <property type="project" value="UniProtKB-ARBA"/>
</dbReference>
<dbReference type="SUPFAM" id="SSF52540">
    <property type="entry name" value="P-loop containing nucleoside triphosphate hydrolases"/>
    <property type="match status" value="1"/>
</dbReference>
<dbReference type="InterPro" id="IPR017871">
    <property type="entry name" value="ABC_transporter-like_CS"/>
</dbReference>
<dbReference type="PROSITE" id="PS00211">
    <property type="entry name" value="ABC_TRANSPORTER_1"/>
    <property type="match status" value="1"/>
</dbReference>
<protein>
    <submittedName>
        <fullName evidence="6">Macrolide ABC transporter ATP-binding protein</fullName>
    </submittedName>
</protein>
<keyword evidence="3" id="KW-0547">Nucleotide-binding</keyword>
<comment type="caution">
    <text evidence="6">The sequence shown here is derived from an EMBL/GenBank/DDBJ whole genome shotgun (WGS) entry which is preliminary data.</text>
</comment>
<feature type="domain" description="ABC transporter" evidence="5">
    <location>
        <begin position="3"/>
        <end position="230"/>
    </location>
</feature>
<dbReference type="CDD" id="cd03255">
    <property type="entry name" value="ABC_MJ0796_LolCDE_FtsE"/>
    <property type="match status" value="1"/>
</dbReference>
<dbReference type="Proteomes" id="UP000229570">
    <property type="component" value="Unassembled WGS sequence"/>
</dbReference>
<dbReference type="Pfam" id="PF00005">
    <property type="entry name" value="ABC_tran"/>
    <property type="match status" value="1"/>
</dbReference>
<reference evidence="6 7" key="1">
    <citation type="submission" date="2017-09" db="EMBL/GenBank/DDBJ databases">
        <title>Depth-based differentiation of microbial function through sediment-hosted aquifers and enrichment of novel symbionts in the deep terrestrial subsurface.</title>
        <authorList>
            <person name="Probst A.J."/>
            <person name="Ladd B."/>
            <person name="Jarett J.K."/>
            <person name="Geller-Mcgrath D.E."/>
            <person name="Sieber C.M."/>
            <person name="Emerson J.B."/>
            <person name="Anantharaman K."/>
            <person name="Thomas B.C."/>
            <person name="Malmstrom R."/>
            <person name="Stieglmeier M."/>
            <person name="Klingl A."/>
            <person name="Woyke T."/>
            <person name="Ryan C.M."/>
            <person name="Banfield J.F."/>
        </authorList>
    </citation>
    <scope>NUCLEOTIDE SEQUENCE [LARGE SCALE GENOMIC DNA]</scope>
    <source>
        <strain evidence="6">CG11_big_fil_rev_8_21_14_0_20_35_14</strain>
    </source>
</reference>
<organism evidence="6 7">
    <name type="scientific">Candidatus Roizmanbacteria bacterium CG11_big_fil_rev_8_21_14_0_20_35_14</name>
    <dbReference type="NCBI Taxonomy" id="1974855"/>
    <lineage>
        <taxon>Bacteria</taxon>
        <taxon>Candidatus Roizmaniibacteriota</taxon>
    </lineage>
</organism>
<comment type="similarity">
    <text evidence="1">Belongs to the ABC transporter superfamily.</text>
</comment>
<dbReference type="InterPro" id="IPR027417">
    <property type="entry name" value="P-loop_NTPase"/>
</dbReference>
<dbReference type="InterPro" id="IPR003593">
    <property type="entry name" value="AAA+_ATPase"/>
</dbReference>
<dbReference type="Gene3D" id="3.40.50.300">
    <property type="entry name" value="P-loop containing nucleotide triphosphate hydrolases"/>
    <property type="match status" value="1"/>
</dbReference>
<dbReference type="PROSITE" id="PS50893">
    <property type="entry name" value="ABC_TRANSPORTER_2"/>
    <property type="match status" value="1"/>
</dbReference>
<accession>A0A2H0KNC9</accession>
<dbReference type="InterPro" id="IPR017911">
    <property type="entry name" value="MacB-like_ATP-bd"/>
</dbReference>
<evidence type="ECO:0000256" key="2">
    <source>
        <dbReference type="ARBA" id="ARBA00022448"/>
    </source>
</evidence>
<evidence type="ECO:0000313" key="6">
    <source>
        <dbReference type="EMBL" id="PIQ72759.1"/>
    </source>
</evidence>
<evidence type="ECO:0000259" key="5">
    <source>
        <dbReference type="PROSITE" id="PS50893"/>
    </source>
</evidence>
<dbReference type="SMART" id="SM00382">
    <property type="entry name" value="AAA"/>
    <property type="match status" value="1"/>
</dbReference>
<evidence type="ECO:0000256" key="3">
    <source>
        <dbReference type="ARBA" id="ARBA00022741"/>
    </source>
</evidence>
<name>A0A2H0KNC9_9BACT</name>
<gene>
    <name evidence="6" type="ORF">COV86_01400</name>
</gene>
<sequence length="230" mass="25512">MIIQTKNISKVYKTGEIETVALSDVSINIEKGEFVAIMGPSGSGKSTLMHILGALDLPSSGDYLLDGKNISRLSEDELADIRNRQIGFVFQAFNLLPRTTALKNVMLPMIYAEINKEERLEKAKKYLEMLGLKDRMEHSSSQLSGGQQQRVAIARALVMDPAILLADEPTGNIASVQAEEIMAIFQELNDKGHTIIMITHESDIAYHAKRIILIRDGKIVTDEMNGKQNK</sequence>
<evidence type="ECO:0000256" key="1">
    <source>
        <dbReference type="ARBA" id="ARBA00005417"/>
    </source>
</evidence>
<evidence type="ECO:0000313" key="7">
    <source>
        <dbReference type="Proteomes" id="UP000229570"/>
    </source>
</evidence>
<dbReference type="PANTHER" id="PTHR42798">
    <property type="entry name" value="LIPOPROTEIN-RELEASING SYSTEM ATP-BINDING PROTEIN LOLD"/>
    <property type="match status" value="1"/>
</dbReference>